<dbReference type="InterPro" id="IPR050204">
    <property type="entry name" value="AraC_XylS_family_regulators"/>
</dbReference>
<sequence>MTILSIRSQDFEISRRVEEFQNVVATITKVDFVPDDRKSFTSETSIGVLQNMIVGYGRHSASTAIRTVSHAAETDDNVMFHVPLSGSSSIEQRGGEYTELKPGLVYADPGEVPGVIRFHGEPTEGFYVSIPRSHFSAAARGLNAMLRRSVPLTPQWRVFFNYARSLHAEMSNLALEEAEQCATHVQDLALMALGATREAAEIAAGRGVRAARLKAIKAHIERNLTAPNLTADGVASRHGISPRYLRSLFETEGTSFGDFVAARRLALAYRMLSDPCNATSSIASIALATGFGDLSWFNVRFRRAYGMTPKDVRALARLR</sequence>
<keyword evidence="2" id="KW-0238">DNA-binding</keyword>
<evidence type="ECO:0000313" key="6">
    <source>
        <dbReference type="Proteomes" id="UP001559025"/>
    </source>
</evidence>
<name>A0ABV3WQA8_9HYPH</name>
<dbReference type="Proteomes" id="UP001559025">
    <property type="component" value="Unassembled WGS sequence"/>
</dbReference>
<organism evidence="5 6">
    <name type="scientific">Neoaquamicrobium sediminum</name>
    <dbReference type="NCBI Taxonomy" id="1849104"/>
    <lineage>
        <taxon>Bacteria</taxon>
        <taxon>Pseudomonadati</taxon>
        <taxon>Pseudomonadota</taxon>
        <taxon>Alphaproteobacteria</taxon>
        <taxon>Hyphomicrobiales</taxon>
        <taxon>Phyllobacteriaceae</taxon>
        <taxon>Neoaquamicrobium</taxon>
    </lineage>
</organism>
<evidence type="ECO:0000256" key="1">
    <source>
        <dbReference type="ARBA" id="ARBA00023015"/>
    </source>
</evidence>
<dbReference type="RefSeq" id="WP_368802111.1">
    <property type="nucleotide sequence ID" value="NZ_JAZHFV010000002.1"/>
</dbReference>
<accession>A0ABV3WQA8</accession>
<dbReference type="PROSITE" id="PS01124">
    <property type="entry name" value="HTH_ARAC_FAMILY_2"/>
    <property type="match status" value="1"/>
</dbReference>
<dbReference type="PANTHER" id="PTHR46796:SF6">
    <property type="entry name" value="ARAC SUBFAMILY"/>
    <property type="match status" value="1"/>
</dbReference>
<proteinExistence type="predicted"/>
<dbReference type="InterPro" id="IPR035418">
    <property type="entry name" value="AraC-bd_2"/>
</dbReference>
<evidence type="ECO:0000256" key="3">
    <source>
        <dbReference type="ARBA" id="ARBA00023163"/>
    </source>
</evidence>
<dbReference type="Pfam" id="PF12833">
    <property type="entry name" value="HTH_18"/>
    <property type="match status" value="1"/>
</dbReference>
<dbReference type="SMART" id="SM00342">
    <property type="entry name" value="HTH_ARAC"/>
    <property type="match status" value="1"/>
</dbReference>
<evidence type="ECO:0000313" key="5">
    <source>
        <dbReference type="EMBL" id="MEX4006844.1"/>
    </source>
</evidence>
<dbReference type="PANTHER" id="PTHR46796">
    <property type="entry name" value="HTH-TYPE TRANSCRIPTIONAL ACTIVATOR RHAS-RELATED"/>
    <property type="match status" value="1"/>
</dbReference>
<dbReference type="InterPro" id="IPR009057">
    <property type="entry name" value="Homeodomain-like_sf"/>
</dbReference>
<evidence type="ECO:0000256" key="2">
    <source>
        <dbReference type="ARBA" id="ARBA00023125"/>
    </source>
</evidence>
<dbReference type="SUPFAM" id="SSF46689">
    <property type="entry name" value="Homeodomain-like"/>
    <property type="match status" value="1"/>
</dbReference>
<dbReference type="InterPro" id="IPR018060">
    <property type="entry name" value="HTH_AraC"/>
</dbReference>
<gene>
    <name evidence="5" type="ORF">V1479_05970</name>
</gene>
<dbReference type="Gene3D" id="1.10.10.60">
    <property type="entry name" value="Homeodomain-like"/>
    <property type="match status" value="1"/>
</dbReference>
<protein>
    <submittedName>
        <fullName evidence="5">AraC family transcriptional regulator</fullName>
    </submittedName>
</protein>
<feature type="domain" description="HTH araC/xylS-type" evidence="4">
    <location>
        <begin position="214"/>
        <end position="315"/>
    </location>
</feature>
<reference evidence="5 6" key="1">
    <citation type="submission" date="2024-01" db="EMBL/GenBank/DDBJ databases">
        <title>New evidence supports the origin of RcGTA from prophage.</title>
        <authorList>
            <person name="Xu Y."/>
            <person name="Liu B."/>
            <person name="Chen F."/>
        </authorList>
    </citation>
    <scope>NUCLEOTIDE SEQUENCE [LARGE SCALE GENOMIC DNA]</scope>
    <source>
        <strain evidence="5 6">CBW1107-2</strain>
    </source>
</reference>
<evidence type="ECO:0000259" key="4">
    <source>
        <dbReference type="PROSITE" id="PS01124"/>
    </source>
</evidence>
<dbReference type="EMBL" id="JAZHFV010000002">
    <property type="protein sequence ID" value="MEX4006844.1"/>
    <property type="molecule type" value="Genomic_DNA"/>
</dbReference>
<dbReference type="Pfam" id="PF14525">
    <property type="entry name" value="AraC_binding_2"/>
    <property type="match status" value="1"/>
</dbReference>
<keyword evidence="3" id="KW-0804">Transcription</keyword>
<keyword evidence="6" id="KW-1185">Reference proteome</keyword>
<comment type="caution">
    <text evidence="5">The sequence shown here is derived from an EMBL/GenBank/DDBJ whole genome shotgun (WGS) entry which is preliminary data.</text>
</comment>
<keyword evidence="1" id="KW-0805">Transcription regulation</keyword>